<dbReference type="InterPro" id="IPR000086">
    <property type="entry name" value="NUDIX_hydrolase_dom"/>
</dbReference>
<organism evidence="3 4">
    <name type="scientific">Stackebrandtia endophytica</name>
    <dbReference type="NCBI Taxonomy" id="1496996"/>
    <lineage>
        <taxon>Bacteria</taxon>
        <taxon>Bacillati</taxon>
        <taxon>Actinomycetota</taxon>
        <taxon>Actinomycetes</taxon>
        <taxon>Glycomycetales</taxon>
        <taxon>Glycomycetaceae</taxon>
        <taxon>Stackebrandtia</taxon>
    </lineage>
</organism>
<dbReference type="InParanoid" id="A0A543B2D0"/>
<keyword evidence="1 3" id="KW-0378">Hydrolase</keyword>
<evidence type="ECO:0000256" key="1">
    <source>
        <dbReference type="ARBA" id="ARBA00022801"/>
    </source>
</evidence>
<dbReference type="GO" id="GO:0006167">
    <property type="term" value="P:AMP biosynthetic process"/>
    <property type="evidence" value="ECO:0007669"/>
    <property type="project" value="TreeGrafter"/>
</dbReference>
<evidence type="ECO:0000313" key="3">
    <source>
        <dbReference type="EMBL" id="TQL78981.1"/>
    </source>
</evidence>
<dbReference type="GO" id="GO:0004081">
    <property type="term" value="F:bis(5'-nucleosyl)-tetraphosphatase (asymmetrical) activity"/>
    <property type="evidence" value="ECO:0007669"/>
    <property type="project" value="TreeGrafter"/>
</dbReference>
<sequence>MLIAYRGVRTPVDGSIGIMVGSTGVHKRSAGILVFQRDDDGLKVLLGHMGGPWWKKRDRRAWTIPKGEYLPGETGIEAASREFLEELGVPVPVGDLRDLGEVRQAGGKVVIAWAVEGDVDLAAVEFGTFEMEWPQGSGRLVRFPELDKVDWFDIPTAETKVVAAQRQFLWRLRDQLTDRDRSDGR</sequence>
<feature type="domain" description="Nudix hydrolase" evidence="2">
    <location>
        <begin position="25"/>
        <end position="174"/>
    </location>
</feature>
<comment type="caution">
    <text evidence="3">The sequence shown here is derived from an EMBL/GenBank/DDBJ whole genome shotgun (WGS) entry which is preliminary data.</text>
</comment>
<dbReference type="EMBL" id="VFOW01000001">
    <property type="protein sequence ID" value="TQL78981.1"/>
    <property type="molecule type" value="Genomic_DNA"/>
</dbReference>
<dbReference type="PROSITE" id="PS51462">
    <property type="entry name" value="NUDIX"/>
    <property type="match status" value="1"/>
</dbReference>
<dbReference type="Pfam" id="PF00293">
    <property type="entry name" value="NUDIX"/>
    <property type="match status" value="1"/>
</dbReference>
<dbReference type="PANTHER" id="PTHR21340">
    <property type="entry name" value="DIADENOSINE 5,5-P1,P4-TETRAPHOSPHATE PYROPHOSPHOHYDROLASE MUTT"/>
    <property type="match status" value="1"/>
</dbReference>
<accession>A0A543B2D0</accession>
<name>A0A543B2D0_9ACTN</name>
<evidence type="ECO:0000259" key="2">
    <source>
        <dbReference type="PROSITE" id="PS51462"/>
    </source>
</evidence>
<dbReference type="Proteomes" id="UP000317043">
    <property type="component" value="Unassembled WGS sequence"/>
</dbReference>
<dbReference type="CDD" id="cd04662">
    <property type="entry name" value="NUDIX_Hydrolase"/>
    <property type="match status" value="1"/>
</dbReference>
<dbReference type="InterPro" id="IPR020084">
    <property type="entry name" value="NUDIX_hydrolase_CS"/>
</dbReference>
<proteinExistence type="predicted"/>
<keyword evidence="4" id="KW-1185">Reference proteome</keyword>
<dbReference type="GO" id="GO:0006754">
    <property type="term" value="P:ATP biosynthetic process"/>
    <property type="evidence" value="ECO:0007669"/>
    <property type="project" value="TreeGrafter"/>
</dbReference>
<dbReference type="PANTHER" id="PTHR21340:SF7">
    <property type="entry name" value="NUDIX HYDROLASE DOMAIN-CONTAINING PROTEIN"/>
    <property type="match status" value="1"/>
</dbReference>
<dbReference type="AlphaFoldDB" id="A0A543B2D0"/>
<dbReference type="Gene3D" id="3.90.79.10">
    <property type="entry name" value="Nucleoside Triphosphate Pyrophosphohydrolase"/>
    <property type="match status" value="1"/>
</dbReference>
<evidence type="ECO:0000313" key="4">
    <source>
        <dbReference type="Proteomes" id="UP000317043"/>
    </source>
</evidence>
<protein>
    <submittedName>
        <fullName evidence="3">Putative NUDIX family NTP pyrophosphohydrolase</fullName>
    </submittedName>
</protein>
<dbReference type="InterPro" id="IPR015797">
    <property type="entry name" value="NUDIX_hydrolase-like_dom_sf"/>
</dbReference>
<dbReference type="PROSITE" id="PS00893">
    <property type="entry name" value="NUDIX_BOX"/>
    <property type="match status" value="1"/>
</dbReference>
<reference evidence="3 4" key="1">
    <citation type="submission" date="2019-06" db="EMBL/GenBank/DDBJ databases">
        <title>Sequencing the genomes of 1000 actinobacteria strains.</title>
        <authorList>
            <person name="Klenk H.-P."/>
        </authorList>
    </citation>
    <scope>NUCLEOTIDE SEQUENCE [LARGE SCALE GENOMIC DNA]</scope>
    <source>
        <strain evidence="3 4">DSM 45928</strain>
    </source>
</reference>
<gene>
    <name evidence="3" type="ORF">FB566_4579</name>
</gene>
<dbReference type="SUPFAM" id="SSF55811">
    <property type="entry name" value="Nudix"/>
    <property type="match status" value="1"/>
</dbReference>
<dbReference type="InterPro" id="IPR051325">
    <property type="entry name" value="Nudix_hydrolase_domain"/>
</dbReference>